<dbReference type="InterPro" id="IPR001077">
    <property type="entry name" value="COMT_C"/>
</dbReference>
<dbReference type="Proteomes" id="UP000825890">
    <property type="component" value="Unassembled WGS sequence"/>
</dbReference>
<dbReference type="GO" id="GO:0008171">
    <property type="term" value="F:O-methyltransferase activity"/>
    <property type="evidence" value="ECO:0007669"/>
    <property type="project" value="InterPro"/>
</dbReference>
<dbReference type="PROSITE" id="PS51683">
    <property type="entry name" value="SAM_OMT_II"/>
    <property type="match status" value="1"/>
</dbReference>
<dbReference type="PANTHER" id="PTHR43712">
    <property type="entry name" value="PUTATIVE (AFU_ORTHOLOGUE AFUA_4G14580)-RELATED"/>
    <property type="match status" value="1"/>
</dbReference>
<evidence type="ECO:0000256" key="2">
    <source>
        <dbReference type="ARBA" id="ARBA00022679"/>
    </source>
</evidence>
<accession>A0A9P3CQ58</accession>
<dbReference type="AlphaFoldDB" id="A0A9P3CQ58"/>
<dbReference type="EMBL" id="BOLY01000004">
    <property type="protein sequence ID" value="GIZ44600.1"/>
    <property type="molecule type" value="Genomic_DNA"/>
</dbReference>
<evidence type="ECO:0000256" key="3">
    <source>
        <dbReference type="ARBA" id="ARBA00022691"/>
    </source>
</evidence>
<evidence type="ECO:0000313" key="5">
    <source>
        <dbReference type="EMBL" id="GIZ44600.1"/>
    </source>
</evidence>
<dbReference type="Gene3D" id="3.40.50.150">
    <property type="entry name" value="Vaccinia Virus protein VP39"/>
    <property type="match status" value="1"/>
</dbReference>
<dbReference type="InterPro" id="IPR036390">
    <property type="entry name" value="WH_DNA-bd_sf"/>
</dbReference>
<reference evidence="5 6" key="1">
    <citation type="submission" date="2021-01" db="EMBL/GenBank/DDBJ databases">
        <title>Cercospora kikuchii MAFF 305040 whole genome shotgun sequence.</title>
        <authorList>
            <person name="Kashiwa T."/>
            <person name="Suzuki T."/>
        </authorList>
    </citation>
    <scope>NUCLEOTIDE SEQUENCE [LARGE SCALE GENOMIC DNA]</scope>
    <source>
        <strain evidence="5 6">MAFF 305040</strain>
    </source>
</reference>
<dbReference type="InterPro" id="IPR036388">
    <property type="entry name" value="WH-like_DNA-bd_sf"/>
</dbReference>
<dbReference type="PANTHER" id="PTHR43712:SF1">
    <property type="entry name" value="HYPOTHETICAL O-METHYLTRANSFERASE (EUROFUNG)-RELATED"/>
    <property type="match status" value="1"/>
</dbReference>
<comment type="caution">
    <text evidence="5">The sequence shown here is derived from an EMBL/GenBank/DDBJ whole genome shotgun (WGS) entry which is preliminary data.</text>
</comment>
<keyword evidence="3" id="KW-0949">S-adenosyl-L-methionine</keyword>
<dbReference type="SUPFAM" id="SSF53335">
    <property type="entry name" value="S-adenosyl-L-methionine-dependent methyltransferases"/>
    <property type="match status" value="1"/>
</dbReference>
<name>A0A9P3CQ58_9PEZI</name>
<evidence type="ECO:0000256" key="1">
    <source>
        <dbReference type="ARBA" id="ARBA00022603"/>
    </source>
</evidence>
<dbReference type="Gene3D" id="1.10.10.10">
    <property type="entry name" value="Winged helix-like DNA-binding domain superfamily/Winged helix DNA-binding domain"/>
    <property type="match status" value="1"/>
</dbReference>
<gene>
    <name evidence="5" type="ORF">CKM354_000779400</name>
</gene>
<sequence length="419" mass="47183">MTTQDKTQELLQLLTKAQDLVTDLTSSNTLDPKTQAHLTQLSKTLHQTLQPPVARIADTIQSPYQLGVLATALSANWLRHLHTAGPSGLTITDLASKSSTSPSLTLRLIRYLTASNFIRQLDVDTFATTPVTSLLTTSPGLSSGIHHAIHCYALPVSKMPEFFLKHGYDEPSGPETCLYSYAYGRSHWEATTQQPEIAKWFNEFMAMATFSMKFWGDVYDLEKLSIQIQTKPEDGNNEDGNNGEEGIMLIDVGGGRGHELEKFAKRKDKLGLKGKLILQDRKEVLEQVPEEWRGLFDERVVHDFFKPQEKKFWGARGYYMRKIMHDWTDGHCATILGHLRDAMKPGYSTLLINDIVVPERDCQLRTASLDLIMLTVCAGKQRTEKEWHELVESVKGLQIVKIWPLEESGESVIEVVRGS</sequence>
<dbReference type="InterPro" id="IPR016461">
    <property type="entry name" value="COMT-like"/>
</dbReference>
<protein>
    <recommendedName>
        <fullName evidence="4">O-methyltransferase C-terminal domain-containing protein</fullName>
    </recommendedName>
</protein>
<proteinExistence type="predicted"/>
<evidence type="ECO:0000313" key="6">
    <source>
        <dbReference type="Proteomes" id="UP000825890"/>
    </source>
</evidence>
<keyword evidence="6" id="KW-1185">Reference proteome</keyword>
<dbReference type="OrthoDB" id="1535081at2759"/>
<dbReference type="SUPFAM" id="SSF46785">
    <property type="entry name" value="Winged helix' DNA-binding domain"/>
    <property type="match status" value="1"/>
</dbReference>
<keyword evidence="2" id="KW-0808">Transferase</keyword>
<evidence type="ECO:0000259" key="4">
    <source>
        <dbReference type="Pfam" id="PF00891"/>
    </source>
</evidence>
<dbReference type="GeneID" id="68293369"/>
<dbReference type="Pfam" id="PF00891">
    <property type="entry name" value="Methyltransf_2"/>
    <property type="match status" value="1"/>
</dbReference>
<organism evidence="5 6">
    <name type="scientific">Cercospora kikuchii</name>
    <dbReference type="NCBI Taxonomy" id="84275"/>
    <lineage>
        <taxon>Eukaryota</taxon>
        <taxon>Fungi</taxon>
        <taxon>Dikarya</taxon>
        <taxon>Ascomycota</taxon>
        <taxon>Pezizomycotina</taxon>
        <taxon>Dothideomycetes</taxon>
        <taxon>Dothideomycetidae</taxon>
        <taxon>Mycosphaerellales</taxon>
        <taxon>Mycosphaerellaceae</taxon>
        <taxon>Cercospora</taxon>
    </lineage>
</organism>
<dbReference type="RefSeq" id="XP_044659087.1">
    <property type="nucleotide sequence ID" value="XM_044803152.1"/>
</dbReference>
<dbReference type="GO" id="GO:0032259">
    <property type="term" value="P:methylation"/>
    <property type="evidence" value="ECO:0007669"/>
    <property type="project" value="UniProtKB-KW"/>
</dbReference>
<dbReference type="InterPro" id="IPR029063">
    <property type="entry name" value="SAM-dependent_MTases_sf"/>
</dbReference>
<keyword evidence="1" id="KW-0489">Methyltransferase</keyword>
<feature type="domain" description="O-methyltransferase C-terminal" evidence="4">
    <location>
        <begin position="248"/>
        <end position="392"/>
    </location>
</feature>